<dbReference type="SUPFAM" id="SSF51316">
    <property type="entry name" value="Mss4-like"/>
    <property type="match status" value="1"/>
</dbReference>
<feature type="domain" description="CENP-V/GFA" evidence="5">
    <location>
        <begin position="10"/>
        <end position="111"/>
    </location>
</feature>
<gene>
    <name evidence="6" type="ORF">R3P38DRAFT_2952904</name>
</gene>
<keyword evidence="3" id="KW-0862">Zinc</keyword>
<dbReference type="EMBL" id="JAWWNJ010000034">
    <property type="protein sequence ID" value="KAK7025137.1"/>
    <property type="molecule type" value="Genomic_DNA"/>
</dbReference>
<comment type="similarity">
    <text evidence="1">Belongs to the Gfa family.</text>
</comment>
<keyword evidence="7" id="KW-1185">Reference proteome</keyword>
<evidence type="ECO:0000256" key="3">
    <source>
        <dbReference type="ARBA" id="ARBA00022833"/>
    </source>
</evidence>
<evidence type="ECO:0000259" key="5">
    <source>
        <dbReference type="PROSITE" id="PS51891"/>
    </source>
</evidence>
<evidence type="ECO:0000256" key="2">
    <source>
        <dbReference type="ARBA" id="ARBA00022723"/>
    </source>
</evidence>
<comment type="caution">
    <text evidence="6">The sequence shown here is derived from an EMBL/GenBank/DDBJ whole genome shotgun (WGS) entry which is preliminary data.</text>
</comment>
<evidence type="ECO:0000313" key="7">
    <source>
        <dbReference type="Proteomes" id="UP001362999"/>
    </source>
</evidence>
<keyword evidence="4" id="KW-0456">Lyase</keyword>
<dbReference type="GO" id="GO:0016846">
    <property type="term" value="F:carbon-sulfur lyase activity"/>
    <property type="evidence" value="ECO:0007669"/>
    <property type="project" value="InterPro"/>
</dbReference>
<protein>
    <submittedName>
        <fullName evidence="6">Mss4-like protein</fullName>
    </submittedName>
</protein>
<name>A0AAW0BGH9_9AGAR</name>
<keyword evidence="2" id="KW-0479">Metal-binding</keyword>
<dbReference type="InterPro" id="IPR011057">
    <property type="entry name" value="Mss4-like_sf"/>
</dbReference>
<dbReference type="PANTHER" id="PTHR33337:SF39">
    <property type="entry name" value="DUF636 DOMAIN PROTEIN (AFU_ORTHOLOGUE AFUA_6G11530)"/>
    <property type="match status" value="1"/>
</dbReference>
<dbReference type="PROSITE" id="PS51891">
    <property type="entry name" value="CENP_V_GFA"/>
    <property type="match status" value="1"/>
</dbReference>
<evidence type="ECO:0000256" key="4">
    <source>
        <dbReference type="ARBA" id="ARBA00023239"/>
    </source>
</evidence>
<reference evidence="6 7" key="1">
    <citation type="journal article" date="2024" name="J Genomics">
        <title>Draft genome sequencing and assembly of Favolaschia claudopus CIRM-BRFM 2984 isolated from oak limbs.</title>
        <authorList>
            <person name="Navarro D."/>
            <person name="Drula E."/>
            <person name="Chaduli D."/>
            <person name="Cazenave R."/>
            <person name="Ahrendt S."/>
            <person name="Wang J."/>
            <person name="Lipzen A."/>
            <person name="Daum C."/>
            <person name="Barry K."/>
            <person name="Grigoriev I.V."/>
            <person name="Favel A."/>
            <person name="Rosso M.N."/>
            <person name="Martin F."/>
        </authorList>
    </citation>
    <scope>NUCLEOTIDE SEQUENCE [LARGE SCALE GENOMIC DNA]</scope>
    <source>
        <strain evidence="6 7">CIRM-BRFM 2984</strain>
    </source>
</reference>
<dbReference type="AlphaFoldDB" id="A0AAW0BGH9"/>
<accession>A0AAW0BGH9</accession>
<dbReference type="PANTHER" id="PTHR33337">
    <property type="entry name" value="GFA DOMAIN-CONTAINING PROTEIN"/>
    <property type="match status" value="1"/>
</dbReference>
<proteinExistence type="inferred from homology"/>
<organism evidence="6 7">
    <name type="scientific">Favolaschia claudopus</name>
    <dbReference type="NCBI Taxonomy" id="2862362"/>
    <lineage>
        <taxon>Eukaryota</taxon>
        <taxon>Fungi</taxon>
        <taxon>Dikarya</taxon>
        <taxon>Basidiomycota</taxon>
        <taxon>Agaricomycotina</taxon>
        <taxon>Agaricomycetes</taxon>
        <taxon>Agaricomycetidae</taxon>
        <taxon>Agaricales</taxon>
        <taxon>Marasmiineae</taxon>
        <taxon>Mycenaceae</taxon>
        <taxon>Favolaschia</taxon>
    </lineage>
</organism>
<evidence type="ECO:0000256" key="1">
    <source>
        <dbReference type="ARBA" id="ARBA00005495"/>
    </source>
</evidence>
<dbReference type="Proteomes" id="UP001362999">
    <property type="component" value="Unassembled WGS sequence"/>
</dbReference>
<dbReference type="Gene3D" id="3.90.1590.10">
    <property type="entry name" value="glutathione-dependent formaldehyde- activating enzyme (gfa)"/>
    <property type="match status" value="1"/>
</dbReference>
<dbReference type="InterPro" id="IPR006913">
    <property type="entry name" value="CENP-V/GFA"/>
</dbReference>
<evidence type="ECO:0000313" key="6">
    <source>
        <dbReference type="EMBL" id="KAK7025137.1"/>
    </source>
</evidence>
<dbReference type="GO" id="GO:0046872">
    <property type="term" value="F:metal ion binding"/>
    <property type="evidence" value="ECO:0007669"/>
    <property type="project" value="UniProtKB-KW"/>
</dbReference>
<sequence length="159" mass="17927">MSPEPTIVERSGLCLCRKVRFIVTGEPFSYVVCHCNNCKKFTGSAFMTNAKISVKEGQEFVRKYNDSDTISGNTIVREFCSQCGTCLFLSSPQQPDWISVCPGTVEGQEWVPRREKFVEDNPRSKNLNPISDVLRLVSEFYRHCPISIVHCSPQLESGP</sequence>
<dbReference type="Pfam" id="PF04828">
    <property type="entry name" value="GFA"/>
    <property type="match status" value="1"/>
</dbReference>